<accession>A0A2S3ZDY7</accession>
<name>A0A2S3ZDY7_9MICO</name>
<gene>
    <name evidence="1" type="ORF">C3B59_09510</name>
</gene>
<protein>
    <submittedName>
        <fullName evidence="1">Uncharacterized protein</fullName>
    </submittedName>
</protein>
<reference evidence="1 2" key="1">
    <citation type="submission" date="2018-01" db="EMBL/GenBank/DDBJ databases">
        <title>Cryobacterium sp. nov., from glaciers in China.</title>
        <authorList>
            <person name="Liu Q."/>
            <person name="Xin Y.-H."/>
        </authorList>
    </citation>
    <scope>NUCLEOTIDE SEQUENCE [LARGE SCALE GENOMIC DNA]</scope>
    <source>
        <strain evidence="1 2">TMB1-8</strain>
    </source>
</reference>
<dbReference type="Proteomes" id="UP000237104">
    <property type="component" value="Unassembled WGS sequence"/>
</dbReference>
<sequence>MTLRATKEEKAAVAEYLEWQLDETSARKIMVKHVEKIVAENITGDRYEVWNCITNLGSWWVVTPMMNLYTQRDFKSADVVLTFHVGMVGRVMSRDQAPLAPELKDAFSEPWRKWEDAVETMRVAQEAEDFQSVGMRLREAYVSMLKMVADEELVPEGVDKPQAANAEWLNRLAEKIADGSSNARLRAYLKSVGKETWHHVSWLTHATNATRFDAEIAVANIAHLISVFTVAMLRNHNGAPKRCAECGSYQVGSGICARCGWVDESHVPPEPRPEPSPEELVTRLATPHTLTSDINTFVSPQDLSTESTARDHLG</sequence>
<evidence type="ECO:0000313" key="1">
    <source>
        <dbReference type="EMBL" id="POH64674.1"/>
    </source>
</evidence>
<evidence type="ECO:0000313" key="2">
    <source>
        <dbReference type="Proteomes" id="UP000237104"/>
    </source>
</evidence>
<dbReference type="AlphaFoldDB" id="A0A2S3ZDY7"/>
<dbReference type="OrthoDB" id="141582at2"/>
<proteinExistence type="predicted"/>
<dbReference type="EMBL" id="PPXF01000045">
    <property type="protein sequence ID" value="POH64674.1"/>
    <property type="molecule type" value="Genomic_DNA"/>
</dbReference>
<comment type="caution">
    <text evidence="1">The sequence shown here is derived from an EMBL/GenBank/DDBJ whole genome shotgun (WGS) entry which is preliminary data.</text>
</comment>
<dbReference type="RefSeq" id="WP_103431136.1">
    <property type="nucleotide sequence ID" value="NZ_PPXF01000045.1"/>
</dbReference>
<organism evidence="1 2">
    <name type="scientific">Cryobacterium zongtaii</name>
    <dbReference type="NCBI Taxonomy" id="1259217"/>
    <lineage>
        <taxon>Bacteria</taxon>
        <taxon>Bacillati</taxon>
        <taxon>Actinomycetota</taxon>
        <taxon>Actinomycetes</taxon>
        <taxon>Micrococcales</taxon>
        <taxon>Microbacteriaceae</taxon>
        <taxon>Cryobacterium</taxon>
    </lineage>
</organism>